<reference evidence="9 10" key="1">
    <citation type="submission" date="2016-06" db="EMBL/GenBank/DDBJ databases">
        <authorList>
            <person name="Kjaerup R.B."/>
            <person name="Dalgaard T.S."/>
            <person name="Juul-Madsen H.R."/>
        </authorList>
    </citation>
    <scope>NUCLEOTIDE SEQUENCE [LARGE SCALE GENOMIC DNA]</scope>
    <source>
        <strain evidence="9 10">Pb300</strain>
    </source>
</reference>
<evidence type="ECO:0000256" key="4">
    <source>
        <dbReference type="ARBA" id="ARBA00022827"/>
    </source>
</evidence>
<dbReference type="GO" id="GO:0003995">
    <property type="term" value="F:acyl-CoA dehydrogenase activity"/>
    <property type="evidence" value="ECO:0007669"/>
    <property type="project" value="TreeGrafter"/>
</dbReference>
<evidence type="ECO:0000256" key="3">
    <source>
        <dbReference type="ARBA" id="ARBA00022630"/>
    </source>
</evidence>
<evidence type="ECO:0000256" key="1">
    <source>
        <dbReference type="ARBA" id="ARBA00001974"/>
    </source>
</evidence>
<accession>A0A1D2J5Q9</accession>
<feature type="transmembrane region" description="Helical" evidence="6">
    <location>
        <begin position="196"/>
        <end position="215"/>
    </location>
</feature>
<dbReference type="VEuPathDB" id="FungiDB:PABG_07165"/>
<evidence type="ECO:0000259" key="7">
    <source>
        <dbReference type="Pfam" id="PF00441"/>
    </source>
</evidence>
<evidence type="ECO:0000259" key="8">
    <source>
        <dbReference type="Pfam" id="PF02771"/>
    </source>
</evidence>
<dbReference type="Gene3D" id="2.40.110.10">
    <property type="entry name" value="Butyryl-CoA Dehydrogenase, subunit A, domain 2"/>
    <property type="match status" value="1"/>
</dbReference>
<evidence type="ECO:0008006" key="11">
    <source>
        <dbReference type="Google" id="ProtNLM"/>
    </source>
</evidence>
<dbReference type="Proteomes" id="UP000242814">
    <property type="component" value="Unassembled WGS sequence"/>
</dbReference>
<gene>
    <name evidence="9" type="ORF">ACO22_07107</name>
</gene>
<proteinExistence type="inferred from homology"/>
<dbReference type="Pfam" id="PF02771">
    <property type="entry name" value="Acyl-CoA_dh_N"/>
    <property type="match status" value="1"/>
</dbReference>
<dbReference type="Gene3D" id="1.20.140.10">
    <property type="entry name" value="Butyryl-CoA Dehydrogenase, subunit A, domain 3"/>
    <property type="match status" value="1"/>
</dbReference>
<evidence type="ECO:0000256" key="2">
    <source>
        <dbReference type="ARBA" id="ARBA00009347"/>
    </source>
</evidence>
<dbReference type="InterPro" id="IPR046373">
    <property type="entry name" value="Acyl-CoA_Oxase/DH_mid-dom_sf"/>
</dbReference>
<dbReference type="GO" id="GO:0050660">
    <property type="term" value="F:flavin adenine dinucleotide binding"/>
    <property type="evidence" value="ECO:0007669"/>
    <property type="project" value="InterPro"/>
</dbReference>
<dbReference type="AlphaFoldDB" id="A0A1D2J5Q9"/>
<dbReference type="PANTHER" id="PTHR48083:SF28">
    <property type="entry name" value="ACYL-COA DEHYDROGENASE FAMILY PROTEIN (AFU_ORTHOLOGUE AFUA_6G10880)-RELATED"/>
    <property type="match status" value="1"/>
</dbReference>
<dbReference type="PANTHER" id="PTHR48083">
    <property type="entry name" value="MEDIUM-CHAIN SPECIFIC ACYL-COA DEHYDROGENASE, MITOCHONDRIAL-RELATED"/>
    <property type="match status" value="1"/>
</dbReference>
<evidence type="ECO:0000313" key="9">
    <source>
        <dbReference type="EMBL" id="ODH13585.1"/>
    </source>
</evidence>
<evidence type="ECO:0000256" key="6">
    <source>
        <dbReference type="SAM" id="Phobius"/>
    </source>
</evidence>
<keyword evidence="4" id="KW-0274">FAD</keyword>
<keyword evidence="6" id="KW-0472">Membrane</keyword>
<dbReference type="VEuPathDB" id="FungiDB:PADG_05130"/>
<dbReference type="InterPro" id="IPR013786">
    <property type="entry name" value="AcylCoA_DH/ox_N"/>
</dbReference>
<feature type="domain" description="Acyl-CoA dehydrogenase/oxidase C-terminal" evidence="7">
    <location>
        <begin position="287"/>
        <end position="442"/>
    </location>
</feature>
<comment type="caution">
    <text evidence="9">The sequence shown here is derived from an EMBL/GenBank/DDBJ whole genome shotgun (WGS) entry which is preliminary data.</text>
</comment>
<protein>
    <recommendedName>
        <fullName evidence="11">Acyl-CoA dehydrogenase</fullName>
    </recommendedName>
</protein>
<dbReference type="GO" id="GO:0033539">
    <property type="term" value="P:fatty acid beta-oxidation using acyl-CoA dehydrogenase"/>
    <property type="evidence" value="ECO:0007669"/>
    <property type="project" value="TreeGrafter"/>
</dbReference>
<evidence type="ECO:0000256" key="5">
    <source>
        <dbReference type="ARBA" id="ARBA00023002"/>
    </source>
</evidence>
<keyword evidence="5" id="KW-0560">Oxidoreductase</keyword>
<name>A0A1D2J5Q9_PARBR</name>
<comment type="similarity">
    <text evidence="2">Belongs to the acyl-CoA dehydrogenase family.</text>
</comment>
<dbReference type="SUPFAM" id="SSF47203">
    <property type="entry name" value="Acyl-CoA dehydrogenase C-terminal domain-like"/>
    <property type="match status" value="1"/>
</dbReference>
<evidence type="ECO:0000313" key="10">
    <source>
        <dbReference type="Proteomes" id="UP000242814"/>
    </source>
</evidence>
<dbReference type="GO" id="GO:0005737">
    <property type="term" value="C:cytoplasm"/>
    <property type="evidence" value="ECO:0007669"/>
    <property type="project" value="TreeGrafter"/>
</dbReference>
<dbReference type="EMBL" id="LZYO01000457">
    <property type="protein sequence ID" value="ODH13585.1"/>
    <property type="molecule type" value="Genomic_DNA"/>
</dbReference>
<comment type="cofactor">
    <cofactor evidence="1">
        <name>FAD</name>
        <dbReference type="ChEBI" id="CHEBI:57692"/>
    </cofactor>
</comment>
<feature type="domain" description="Acyl-CoA dehydrogenase/oxidase N-terminal" evidence="8">
    <location>
        <begin position="29"/>
        <end position="153"/>
    </location>
</feature>
<keyword evidence="3" id="KW-0285">Flavoprotein</keyword>
<dbReference type="Gene3D" id="1.10.540.10">
    <property type="entry name" value="Acyl-CoA dehydrogenase/oxidase, N-terminal domain"/>
    <property type="match status" value="1"/>
</dbReference>
<dbReference type="InterPro" id="IPR009100">
    <property type="entry name" value="AcylCoA_DH/oxidase_NM_dom_sf"/>
</dbReference>
<dbReference type="Pfam" id="PF00441">
    <property type="entry name" value="Acyl-CoA_dh_1"/>
    <property type="match status" value="1"/>
</dbReference>
<sequence>MATNKQFGSTLPWAEPSWYSGRPSPYYNESHFRLRDAVRKWTEENVVGKSEEWQAAGKVPDEVYRKCARDGLLLPIAFGKSIPEEFAAQYPIIGGIKASEWNGFHDFVMWDELFRGGALSSIFVGLTVGAPPLKQFASSWLQKKILPEILSGEKRICLAVTEPSCGSDVRNLTTTAEKSKCGKFYIVNGEKKITNFAFTGSQMACIPIISWWVYLKKNISKIYKKHFTAAVRTGGPGAEGVSFLLIPRSEGIRTRKIEIGADGLSATTYVTFEDVRVPVEYLVGSEGQGFRYVMSNFNHERLWIAFQTLRSSRICLQDAMAWAMKREAFGMKLIEQPVVRHKFGSMAKEVEALHAWTEQIIYELDHMSFKDGNRQLGGVTALLKVKGGQMVKFVADNCVQIMGGLGLTKTGQGSRIESISRATHSWIVPGGSEDVLIDLGVREALKLAGINATKGAKI</sequence>
<dbReference type="InterPro" id="IPR037069">
    <property type="entry name" value="AcylCoA_DH/ox_N_sf"/>
</dbReference>
<dbReference type="InterPro" id="IPR036250">
    <property type="entry name" value="AcylCo_DH-like_C"/>
</dbReference>
<keyword evidence="6" id="KW-0812">Transmembrane</keyword>
<dbReference type="InterPro" id="IPR009075">
    <property type="entry name" value="AcylCo_DH/oxidase_C"/>
</dbReference>
<keyword evidence="6" id="KW-1133">Transmembrane helix</keyword>
<dbReference type="InterPro" id="IPR050741">
    <property type="entry name" value="Acyl-CoA_dehydrogenase"/>
</dbReference>
<dbReference type="SUPFAM" id="SSF56645">
    <property type="entry name" value="Acyl-CoA dehydrogenase NM domain-like"/>
    <property type="match status" value="1"/>
</dbReference>
<organism evidence="9 10">
    <name type="scientific">Paracoccidioides brasiliensis</name>
    <dbReference type="NCBI Taxonomy" id="121759"/>
    <lineage>
        <taxon>Eukaryota</taxon>
        <taxon>Fungi</taxon>
        <taxon>Dikarya</taxon>
        <taxon>Ascomycota</taxon>
        <taxon>Pezizomycotina</taxon>
        <taxon>Eurotiomycetes</taxon>
        <taxon>Eurotiomycetidae</taxon>
        <taxon>Onygenales</taxon>
        <taxon>Ajellomycetaceae</taxon>
        <taxon>Paracoccidioides</taxon>
    </lineage>
</organism>